<evidence type="ECO:0000313" key="3">
    <source>
        <dbReference type="Proteomes" id="UP001295423"/>
    </source>
</evidence>
<evidence type="ECO:0000313" key="2">
    <source>
        <dbReference type="EMBL" id="CAJ1944487.1"/>
    </source>
</evidence>
<evidence type="ECO:0000256" key="1">
    <source>
        <dbReference type="SAM" id="MobiDB-lite"/>
    </source>
</evidence>
<protein>
    <submittedName>
        <fullName evidence="2">Uncharacterized protein</fullName>
    </submittedName>
</protein>
<organism evidence="2 3">
    <name type="scientific">Cylindrotheca closterium</name>
    <dbReference type="NCBI Taxonomy" id="2856"/>
    <lineage>
        <taxon>Eukaryota</taxon>
        <taxon>Sar</taxon>
        <taxon>Stramenopiles</taxon>
        <taxon>Ochrophyta</taxon>
        <taxon>Bacillariophyta</taxon>
        <taxon>Bacillariophyceae</taxon>
        <taxon>Bacillariophycidae</taxon>
        <taxon>Bacillariales</taxon>
        <taxon>Bacillariaceae</taxon>
        <taxon>Cylindrotheca</taxon>
    </lineage>
</organism>
<dbReference type="EMBL" id="CAKOGP040001224">
    <property type="protein sequence ID" value="CAJ1944487.1"/>
    <property type="molecule type" value="Genomic_DNA"/>
</dbReference>
<name>A0AAD2FJJ7_9STRA</name>
<proteinExistence type="predicted"/>
<sequence length="228" mass="25471">MTTPNSITKILTTPAKFASIFNWKKASAKVLSLEIQKGKIGLALASHPSFHESVHVLEPIPLSKRALAETVPQKLEEIVKQENVCGFVVSWPIQQDTGKLGYSCGLVLNTLEQILEQTSDSPIMTSKSPVCLWDGAHAKLPSIDAWGRCPDYDRTSNNTLHLASMEQYHVPSQGNAASEVMKDFFQTHWPQLHDTIQQNQHIYSSESTSSTHTDHQESHRSKRRANLM</sequence>
<accession>A0AAD2FJJ7</accession>
<dbReference type="AlphaFoldDB" id="A0AAD2FJJ7"/>
<feature type="region of interest" description="Disordered" evidence="1">
    <location>
        <begin position="204"/>
        <end position="228"/>
    </location>
</feature>
<gene>
    <name evidence="2" type="ORF">CYCCA115_LOCUS8912</name>
</gene>
<dbReference type="Proteomes" id="UP001295423">
    <property type="component" value="Unassembled WGS sequence"/>
</dbReference>
<keyword evidence="3" id="KW-1185">Reference proteome</keyword>
<reference evidence="2" key="1">
    <citation type="submission" date="2023-08" db="EMBL/GenBank/DDBJ databases">
        <authorList>
            <person name="Audoor S."/>
            <person name="Bilcke G."/>
        </authorList>
    </citation>
    <scope>NUCLEOTIDE SEQUENCE</scope>
</reference>
<comment type="caution">
    <text evidence="2">The sequence shown here is derived from an EMBL/GenBank/DDBJ whole genome shotgun (WGS) entry which is preliminary data.</text>
</comment>